<comment type="caution">
    <text evidence="2">The sequence shown here is derived from an EMBL/GenBank/DDBJ whole genome shotgun (WGS) entry which is preliminary data.</text>
</comment>
<feature type="chain" id="PRO_5045100978" description="Secreted protein" evidence="1">
    <location>
        <begin position="33"/>
        <end position="141"/>
    </location>
</feature>
<protein>
    <recommendedName>
        <fullName evidence="4">Secreted protein</fullName>
    </recommendedName>
</protein>
<keyword evidence="3" id="KW-1185">Reference proteome</keyword>
<dbReference type="Proteomes" id="UP001589610">
    <property type="component" value="Unassembled WGS sequence"/>
</dbReference>
<keyword evidence="1" id="KW-0732">Signal</keyword>
<evidence type="ECO:0000313" key="3">
    <source>
        <dbReference type="Proteomes" id="UP001589610"/>
    </source>
</evidence>
<evidence type="ECO:0008006" key="4">
    <source>
        <dbReference type="Google" id="ProtNLM"/>
    </source>
</evidence>
<dbReference type="EMBL" id="JBHMBS010000004">
    <property type="protein sequence ID" value="MFB9675965.1"/>
    <property type="molecule type" value="Genomic_DNA"/>
</dbReference>
<reference evidence="2 3" key="1">
    <citation type="submission" date="2024-09" db="EMBL/GenBank/DDBJ databases">
        <authorList>
            <person name="Sun Q."/>
            <person name="Mori K."/>
        </authorList>
    </citation>
    <scope>NUCLEOTIDE SEQUENCE [LARGE SCALE GENOMIC DNA]</scope>
    <source>
        <strain evidence="2 3">JCM 3028</strain>
    </source>
</reference>
<feature type="signal peptide" evidence="1">
    <location>
        <begin position="1"/>
        <end position="32"/>
    </location>
</feature>
<evidence type="ECO:0000313" key="2">
    <source>
        <dbReference type="EMBL" id="MFB9675965.1"/>
    </source>
</evidence>
<dbReference type="InterPro" id="IPR006311">
    <property type="entry name" value="TAT_signal"/>
</dbReference>
<accession>A0ABV5TA51</accession>
<proteinExistence type="predicted"/>
<dbReference type="PROSITE" id="PS51318">
    <property type="entry name" value="TAT"/>
    <property type="match status" value="1"/>
</dbReference>
<organism evidence="2 3">
    <name type="scientific">Streptosporangium vulgare</name>
    <dbReference type="NCBI Taxonomy" id="46190"/>
    <lineage>
        <taxon>Bacteria</taxon>
        <taxon>Bacillati</taxon>
        <taxon>Actinomycetota</taxon>
        <taxon>Actinomycetes</taxon>
        <taxon>Streptosporangiales</taxon>
        <taxon>Streptosporangiaceae</taxon>
        <taxon>Streptosporangium</taxon>
    </lineage>
</organism>
<evidence type="ECO:0000256" key="1">
    <source>
        <dbReference type="SAM" id="SignalP"/>
    </source>
</evidence>
<sequence>MAFLSRRLLSRGVVTAAAVCALGASGATLAYAEGQFTTRLENVGAGFESRTWKDANSDHWRTAVELSGCSANSRAAVPSLGLYRERTGPDTHYGTKGYGGCNSRKVRGDWGDVRSGKYHFTVKNMGADFYRISARKVQVYW</sequence>
<gene>
    <name evidence="2" type="ORF">ACFFRH_10740</name>
</gene>
<name>A0ABV5TA51_9ACTN</name>
<dbReference type="RefSeq" id="WP_386155980.1">
    <property type="nucleotide sequence ID" value="NZ_JBHMBS010000004.1"/>
</dbReference>